<dbReference type="PROSITE" id="PS00196">
    <property type="entry name" value="COPPER_BLUE"/>
    <property type="match status" value="1"/>
</dbReference>
<dbReference type="InterPro" id="IPR008972">
    <property type="entry name" value="Cupredoxin"/>
</dbReference>
<reference evidence="7 8" key="1">
    <citation type="submission" date="2018-06" db="EMBL/GenBank/DDBJ databases">
        <title>Draft Genome Sequence of a Novel Marine Bacterium Related to the Verrucomicrobia.</title>
        <authorList>
            <person name="Vosseberg J."/>
            <person name="Martijn J."/>
            <person name="Ettema T.J.G."/>
        </authorList>
    </citation>
    <scope>NUCLEOTIDE SEQUENCE [LARGE SCALE GENOMIC DNA]</scope>
    <source>
        <strain evidence="7">TARA_B100001123</strain>
    </source>
</reference>
<keyword evidence="5" id="KW-1133">Transmembrane helix</keyword>
<feature type="domain" description="Blue (type 1) copper" evidence="6">
    <location>
        <begin position="57"/>
        <end position="174"/>
    </location>
</feature>
<dbReference type="InterPro" id="IPR050845">
    <property type="entry name" value="Cu-binding_ET"/>
</dbReference>
<accession>A0A2Z4ACN0</accession>
<dbReference type="GO" id="GO:0005507">
    <property type="term" value="F:copper ion binding"/>
    <property type="evidence" value="ECO:0007669"/>
    <property type="project" value="InterPro"/>
</dbReference>
<evidence type="ECO:0000256" key="2">
    <source>
        <dbReference type="ARBA" id="ARBA00022723"/>
    </source>
</evidence>
<feature type="transmembrane region" description="Helical" evidence="5">
    <location>
        <begin position="26"/>
        <end position="45"/>
    </location>
</feature>
<keyword evidence="2" id="KW-0479">Metal-binding</keyword>
<dbReference type="EMBL" id="CP029803">
    <property type="protein sequence ID" value="AWT59015.1"/>
    <property type="molecule type" value="Genomic_DNA"/>
</dbReference>
<keyword evidence="3" id="KW-0249">Electron transport</keyword>
<dbReference type="AlphaFoldDB" id="A0A2Z4ACN0"/>
<dbReference type="InterPro" id="IPR000923">
    <property type="entry name" value="BlueCu_1"/>
</dbReference>
<dbReference type="Proteomes" id="UP000247465">
    <property type="component" value="Chromosome"/>
</dbReference>
<evidence type="ECO:0000256" key="1">
    <source>
        <dbReference type="ARBA" id="ARBA00022448"/>
    </source>
</evidence>
<evidence type="ECO:0000313" key="8">
    <source>
        <dbReference type="Proteomes" id="UP000247465"/>
    </source>
</evidence>
<dbReference type="KEGG" id="mtar:DF168_00188"/>
<organism evidence="7 8">
    <name type="scientific">Candidatus Moanibacter tarae</name>
    <dbReference type="NCBI Taxonomy" id="2200854"/>
    <lineage>
        <taxon>Bacteria</taxon>
        <taxon>Pseudomonadati</taxon>
        <taxon>Verrucomicrobiota</taxon>
        <taxon>Opitutia</taxon>
        <taxon>Puniceicoccales</taxon>
        <taxon>Puniceicoccales incertae sedis</taxon>
        <taxon>Candidatus Moanibacter</taxon>
    </lineage>
</organism>
<keyword evidence="4" id="KW-0186">Copper</keyword>
<evidence type="ECO:0000313" key="7">
    <source>
        <dbReference type="EMBL" id="AWT59015.1"/>
    </source>
</evidence>
<keyword evidence="5" id="KW-0472">Membrane</keyword>
<dbReference type="Pfam" id="PF00127">
    <property type="entry name" value="Copper-bind"/>
    <property type="match status" value="1"/>
</dbReference>
<evidence type="ECO:0000256" key="5">
    <source>
        <dbReference type="SAM" id="Phobius"/>
    </source>
</evidence>
<dbReference type="Gene3D" id="2.60.40.420">
    <property type="entry name" value="Cupredoxins - blue copper proteins"/>
    <property type="match status" value="1"/>
</dbReference>
<keyword evidence="5" id="KW-0812">Transmembrane</keyword>
<keyword evidence="1" id="KW-0813">Transport</keyword>
<sequence>MKLKQDCFLSATIRTFQFRCHLFPTFYARSVISCFLLFVGALVGADGADIKIIEINADDTMRYDVTAFEVNAGQNVRIVFKNVGKLPKVAMGHNLIVLKEGIEMAEFAQVAMTAKESEFIPELKRGEIIAHTKLLGPGEIDTIEFIAPAKLGNYTYFCSFPGHWVLMKGVMTVK</sequence>
<evidence type="ECO:0000256" key="4">
    <source>
        <dbReference type="ARBA" id="ARBA00023008"/>
    </source>
</evidence>
<evidence type="ECO:0000256" key="3">
    <source>
        <dbReference type="ARBA" id="ARBA00022982"/>
    </source>
</evidence>
<evidence type="ECO:0000259" key="6">
    <source>
        <dbReference type="Pfam" id="PF00127"/>
    </source>
</evidence>
<proteinExistence type="predicted"/>
<dbReference type="InterPro" id="IPR028871">
    <property type="entry name" value="BlueCu_1_BS"/>
</dbReference>
<dbReference type="PANTHER" id="PTHR38439">
    <property type="entry name" value="AURACYANIN-B"/>
    <property type="match status" value="1"/>
</dbReference>
<dbReference type="SUPFAM" id="SSF49503">
    <property type="entry name" value="Cupredoxins"/>
    <property type="match status" value="1"/>
</dbReference>
<protein>
    <submittedName>
        <fullName evidence="7">Azurin-2</fullName>
    </submittedName>
</protein>
<gene>
    <name evidence="7" type="ORF">DF168_00188</name>
</gene>
<dbReference type="PANTHER" id="PTHR38439:SF2">
    <property type="entry name" value="OUTER MEMBRANE PROTEIN H.8"/>
    <property type="match status" value="1"/>
</dbReference>
<name>A0A2Z4ACN0_9BACT</name>
<dbReference type="GO" id="GO:0009055">
    <property type="term" value="F:electron transfer activity"/>
    <property type="evidence" value="ECO:0007669"/>
    <property type="project" value="InterPro"/>
</dbReference>